<comment type="subcellular location">
    <subcellularLocation>
        <location evidence="5">Cell membrane</location>
        <topology evidence="5">Multi-pass membrane protein</topology>
    </subcellularLocation>
    <subcellularLocation>
        <location evidence="1">Membrane</location>
        <topology evidence="1">Multi-pass membrane protein</topology>
    </subcellularLocation>
</comment>
<name>Q2FRH9_METHJ</name>
<sequence>MEFFIVIIIILLLCGLVAGFLAGLFGIGGGVVMVPVMFFLLNDLGYDDNAMAIAVATSAAVILPTAVAGAIKNFSGKQITWWPALILGFGGILGSMAGSTLSVLIPSQVHILAFSGFLIFMAVWMIIKQCRYLCAYAVRETDFILLILGIGVGVASGLFGIGGGVILTPVLTSILGMNIHKSIGISLTAMVLIASGTVVSYIVLGWGVTGLFPFSIGYVNLLFVLVLVLTSIPAVRFGVKTGSTMSEKKLQVLFIGMLILLAIRMAISA</sequence>
<keyword evidence="2 5" id="KW-0812">Transmembrane</keyword>
<dbReference type="HOGENOM" id="CLU_045498_6_2_2"/>
<evidence type="ECO:0000256" key="4">
    <source>
        <dbReference type="ARBA" id="ARBA00023136"/>
    </source>
</evidence>
<dbReference type="FunCoup" id="Q2FRH9">
    <property type="interactions" value="1"/>
</dbReference>
<evidence type="ECO:0000256" key="5">
    <source>
        <dbReference type="RuleBase" id="RU363041"/>
    </source>
</evidence>
<dbReference type="InParanoid" id="Q2FRH9"/>
<evidence type="ECO:0000256" key="3">
    <source>
        <dbReference type="ARBA" id="ARBA00022989"/>
    </source>
</evidence>
<dbReference type="Pfam" id="PF01925">
    <property type="entry name" value="TauE"/>
    <property type="match status" value="1"/>
</dbReference>
<organism evidence="6 7">
    <name type="scientific">Methanospirillum hungatei JF-1 (strain ATCC 27890 / DSM 864 / NBRC 100397 / JF-1)</name>
    <dbReference type="NCBI Taxonomy" id="323259"/>
    <lineage>
        <taxon>Archaea</taxon>
        <taxon>Methanobacteriati</taxon>
        <taxon>Methanobacteriota</taxon>
        <taxon>Stenosarchaea group</taxon>
        <taxon>Methanomicrobia</taxon>
        <taxon>Methanomicrobiales</taxon>
        <taxon>Methanospirillaceae</taxon>
        <taxon>Methanospirillum</taxon>
    </lineage>
</organism>
<dbReference type="AlphaFoldDB" id="Q2FRH9"/>
<dbReference type="InterPro" id="IPR002781">
    <property type="entry name" value="TM_pro_TauE-like"/>
</dbReference>
<dbReference type="InterPro" id="IPR051598">
    <property type="entry name" value="TSUP/Inactive_protease-like"/>
</dbReference>
<dbReference type="STRING" id="323259.Mhun_1940"/>
<feature type="transmembrane region" description="Helical" evidence="5">
    <location>
        <begin position="111"/>
        <end position="127"/>
    </location>
</feature>
<proteinExistence type="inferred from homology"/>
<feature type="transmembrane region" description="Helical" evidence="5">
    <location>
        <begin position="216"/>
        <end position="238"/>
    </location>
</feature>
<dbReference type="OrthoDB" id="82244at2157"/>
<feature type="transmembrane region" description="Helical" evidence="5">
    <location>
        <begin position="83"/>
        <end position="104"/>
    </location>
</feature>
<dbReference type="KEGG" id="mhu:Mhun_1940"/>
<protein>
    <recommendedName>
        <fullName evidence="5">Probable membrane transporter protein</fullName>
    </recommendedName>
</protein>
<dbReference type="Proteomes" id="UP000001941">
    <property type="component" value="Chromosome"/>
</dbReference>
<dbReference type="EnsemblBacteria" id="ABD41651">
    <property type="protein sequence ID" value="ABD41651"/>
    <property type="gene ID" value="Mhun_1940"/>
</dbReference>
<dbReference type="GO" id="GO:0005886">
    <property type="term" value="C:plasma membrane"/>
    <property type="evidence" value="ECO:0007669"/>
    <property type="project" value="UniProtKB-SubCell"/>
</dbReference>
<accession>Q2FRH9</accession>
<evidence type="ECO:0000256" key="2">
    <source>
        <dbReference type="ARBA" id="ARBA00022692"/>
    </source>
</evidence>
<feature type="transmembrane region" description="Helical" evidence="5">
    <location>
        <begin position="143"/>
        <end position="171"/>
    </location>
</feature>
<feature type="transmembrane region" description="Helical" evidence="5">
    <location>
        <begin position="6"/>
        <end position="39"/>
    </location>
</feature>
<gene>
    <name evidence="6" type="ordered locus">Mhun_1940</name>
</gene>
<evidence type="ECO:0000313" key="6">
    <source>
        <dbReference type="EMBL" id="ABD41651.1"/>
    </source>
</evidence>
<dbReference type="RefSeq" id="WP_011448913.1">
    <property type="nucleotide sequence ID" value="NC_007796.1"/>
</dbReference>
<dbReference type="GeneID" id="3924294"/>
<feature type="transmembrane region" description="Helical" evidence="5">
    <location>
        <begin position="183"/>
        <end position="204"/>
    </location>
</feature>
<keyword evidence="7" id="KW-1185">Reference proteome</keyword>
<reference evidence="7" key="1">
    <citation type="journal article" date="2016" name="Stand. Genomic Sci.">
        <title>Complete genome sequence of Methanospirillum hungatei type strain JF1.</title>
        <authorList>
            <person name="Gunsalus R.P."/>
            <person name="Cook L.E."/>
            <person name="Crable B."/>
            <person name="Rohlin L."/>
            <person name="McDonald E."/>
            <person name="Mouttaki H."/>
            <person name="Sieber J.R."/>
            <person name="Poweleit N."/>
            <person name="Zhou H."/>
            <person name="Lapidus A.L."/>
            <person name="Daligault H.E."/>
            <person name="Land M."/>
            <person name="Gilna P."/>
            <person name="Ivanova N."/>
            <person name="Kyrpides N."/>
            <person name="Culley D.E."/>
            <person name="McInerney M.J."/>
        </authorList>
    </citation>
    <scope>NUCLEOTIDE SEQUENCE [LARGE SCALE GENOMIC DNA]</scope>
    <source>
        <strain evidence="7">ATCC 27890 / DSM 864 / NBRC 100397 / JF-1</strain>
    </source>
</reference>
<dbReference type="PANTHER" id="PTHR43701:SF2">
    <property type="entry name" value="MEMBRANE TRANSPORTER PROTEIN YJNA-RELATED"/>
    <property type="match status" value="1"/>
</dbReference>
<evidence type="ECO:0000313" key="7">
    <source>
        <dbReference type="Proteomes" id="UP000001941"/>
    </source>
</evidence>
<keyword evidence="3 5" id="KW-1133">Transmembrane helix</keyword>
<feature type="transmembrane region" description="Helical" evidence="5">
    <location>
        <begin position="51"/>
        <end position="71"/>
    </location>
</feature>
<dbReference type="EMBL" id="CP000254">
    <property type="protein sequence ID" value="ABD41651.1"/>
    <property type="molecule type" value="Genomic_DNA"/>
</dbReference>
<keyword evidence="4 5" id="KW-0472">Membrane</keyword>
<feature type="transmembrane region" description="Helical" evidence="5">
    <location>
        <begin position="250"/>
        <end position="267"/>
    </location>
</feature>
<comment type="similarity">
    <text evidence="5">Belongs to the 4-toluene sulfonate uptake permease (TSUP) (TC 2.A.102) family.</text>
</comment>
<dbReference type="eggNOG" id="arCOG02050">
    <property type="taxonomic scope" value="Archaea"/>
</dbReference>
<dbReference type="PANTHER" id="PTHR43701">
    <property type="entry name" value="MEMBRANE TRANSPORTER PROTEIN MJ0441-RELATED"/>
    <property type="match status" value="1"/>
</dbReference>
<evidence type="ECO:0000256" key="1">
    <source>
        <dbReference type="ARBA" id="ARBA00004141"/>
    </source>
</evidence>
<keyword evidence="5" id="KW-1003">Cell membrane</keyword>